<dbReference type="Gene3D" id="3.40.50.10860">
    <property type="entry name" value="Leucine Dehydrogenase, chain A, domain 1"/>
    <property type="match status" value="1"/>
</dbReference>
<accession>A0A1R0FBI1</accession>
<name>A0A1R0FBI1_9HYPH</name>
<comment type="pathway">
    <text evidence="1 8">Metabolic intermediate biosynthesis; chorismate biosynthesis; chorismate from D-erythrose 4-phosphate and phosphoenolpyruvate: step 4/7.</text>
</comment>
<evidence type="ECO:0000313" key="12">
    <source>
        <dbReference type="EMBL" id="OLY44357.1"/>
    </source>
</evidence>
<dbReference type="RefSeq" id="WP_075869498.1">
    <property type="nucleotide sequence ID" value="NZ_CALYQA010000002.1"/>
</dbReference>
<dbReference type="InterPro" id="IPR046346">
    <property type="entry name" value="Aminoacid_DH-like_N_sf"/>
</dbReference>
<comment type="caution">
    <text evidence="12">The sequence shown here is derived from an EMBL/GenBank/DDBJ whole genome shotgun (WGS) entry which is preliminary data.</text>
</comment>
<evidence type="ECO:0000256" key="5">
    <source>
        <dbReference type="ARBA" id="ARBA00023002"/>
    </source>
</evidence>
<keyword evidence="4 8" id="KW-0521">NADP</keyword>
<dbReference type="GO" id="GO:0005829">
    <property type="term" value="C:cytosol"/>
    <property type="evidence" value="ECO:0007669"/>
    <property type="project" value="TreeGrafter"/>
</dbReference>
<proteinExistence type="inferred from homology"/>
<comment type="catalytic activity">
    <reaction evidence="7 8">
        <text>shikimate + NADP(+) = 3-dehydroshikimate + NADPH + H(+)</text>
        <dbReference type="Rhea" id="RHEA:17737"/>
        <dbReference type="ChEBI" id="CHEBI:15378"/>
        <dbReference type="ChEBI" id="CHEBI:16630"/>
        <dbReference type="ChEBI" id="CHEBI:36208"/>
        <dbReference type="ChEBI" id="CHEBI:57783"/>
        <dbReference type="ChEBI" id="CHEBI:58349"/>
        <dbReference type="EC" id="1.1.1.25"/>
    </reaction>
</comment>
<evidence type="ECO:0000313" key="13">
    <source>
        <dbReference type="Proteomes" id="UP000187344"/>
    </source>
</evidence>
<keyword evidence="5 8" id="KW-0560">Oxidoreductase</keyword>
<feature type="binding site" evidence="8">
    <location>
        <position position="68"/>
    </location>
    <ligand>
        <name>shikimate</name>
        <dbReference type="ChEBI" id="CHEBI:36208"/>
    </ligand>
</feature>
<dbReference type="AlphaFoldDB" id="A0A1R0FBI1"/>
<evidence type="ECO:0000259" key="9">
    <source>
        <dbReference type="Pfam" id="PF01488"/>
    </source>
</evidence>
<dbReference type="CDD" id="cd01065">
    <property type="entry name" value="NAD_bind_Shikimate_DH"/>
    <property type="match status" value="1"/>
</dbReference>
<dbReference type="SUPFAM" id="SSF51735">
    <property type="entry name" value="NAD(P)-binding Rossmann-fold domains"/>
    <property type="match status" value="1"/>
</dbReference>
<dbReference type="InterPro" id="IPR011342">
    <property type="entry name" value="Shikimate_DH"/>
</dbReference>
<evidence type="ECO:0000256" key="3">
    <source>
        <dbReference type="ARBA" id="ARBA00022605"/>
    </source>
</evidence>
<dbReference type="PANTHER" id="PTHR21089">
    <property type="entry name" value="SHIKIMATE DEHYDROGENASE"/>
    <property type="match status" value="1"/>
</dbReference>
<gene>
    <name evidence="8" type="primary">aroE</name>
    <name evidence="12" type="ORF">PEB0149_018260</name>
</gene>
<dbReference type="GO" id="GO:0019632">
    <property type="term" value="P:shikimate metabolic process"/>
    <property type="evidence" value="ECO:0007669"/>
    <property type="project" value="InterPro"/>
</dbReference>
<dbReference type="Proteomes" id="UP000187344">
    <property type="component" value="Unassembled WGS sequence"/>
</dbReference>
<feature type="binding site" evidence="8">
    <location>
        <position position="93"/>
    </location>
    <ligand>
        <name>shikimate</name>
        <dbReference type="ChEBI" id="CHEBI:36208"/>
    </ligand>
</feature>
<feature type="binding site" evidence="8">
    <location>
        <begin position="156"/>
        <end position="161"/>
    </location>
    <ligand>
        <name>NADP(+)</name>
        <dbReference type="ChEBI" id="CHEBI:58349"/>
    </ligand>
</feature>
<protein>
    <recommendedName>
        <fullName evidence="2 8">Shikimate dehydrogenase (NADP(+))</fullName>
        <shortName evidence="8">SDH</shortName>
        <ecNumber evidence="2 8">1.1.1.25</ecNumber>
    </recommendedName>
</protein>
<dbReference type="InterPro" id="IPR022893">
    <property type="entry name" value="Shikimate_DH_fam"/>
</dbReference>
<dbReference type="Pfam" id="PF08501">
    <property type="entry name" value="Shikimate_dh_N"/>
    <property type="match status" value="1"/>
</dbReference>
<evidence type="ECO:0000256" key="2">
    <source>
        <dbReference type="ARBA" id="ARBA00012962"/>
    </source>
</evidence>
<dbReference type="EMBL" id="LXYT01000001">
    <property type="protein sequence ID" value="OLY44357.1"/>
    <property type="molecule type" value="Genomic_DNA"/>
</dbReference>
<dbReference type="UniPathway" id="UPA00053">
    <property type="reaction ID" value="UER00087"/>
</dbReference>
<dbReference type="EC" id="1.1.1.25" evidence="2 8"/>
<evidence type="ECO:0000256" key="8">
    <source>
        <dbReference type="HAMAP-Rule" id="MF_00222"/>
    </source>
</evidence>
<feature type="domain" description="Shikimate dehydrogenase substrate binding N-terminal" evidence="10">
    <location>
        <begin position="13"/>
        <end position="95"/>
    </location>
</feature>
<dbReference type="OrthoDB" id="9792692at2"/>
<evidence type="ECO:0000256" key="1">
    <source>
        <dbReference type="ARBA" id="ARBA00004871"/>
    </source>
</evidence>
<comment type="caution">
    <text evidence="8">Lacks conserved residue(s) required for the propagation of feature annotation.</text>
</comment>
<dbReference type="SUPFAM" id="SSF53223">
    <property type="entry name" value="Aminoacid dehydrogenase-like, N-terminal domain"/>
    <property type="match status" value="1"/>
</dbReference>
<evidence type="ECO:0000256" key="4">
    <source>
        <dbReference type="ARBA" id="ARBA00022857"/>
    </source>
</evidence>
<dbReference type="Pfam" id="PF18317">
    <property type="entry name" value="SDH_C"/>
    <property type="match status" value="1"/>
</dbReference>
<dbReference type="GO" id="GO:0008652">
    <property type="term" value="P:amino acid biosynthetic process"/>
    <property type="evidence" value="ECO:0007669"/>
    <property type="project" value="UniProtKB-KW"/>
</dbReference>
<comment type="subunit">
    <text evidence="8">Homodimer.</text>
</comment>
<dbReference type="InterPro" id="IPR036291">
    <property type="entry name" value="NAD(P)-bd_dom_sf"/>
</dbReference>
<dbReference type="HAMAP" id="MF_00222">
    <property type="entry name" value="Shikimate_DH_AroE"/>
    <property type="match status" value="1"/>
</dbReference>
<keyword evidence="3 8" id="KW-0028">Amino-acid biosynthesis</keyword>
<dbReference type="InterPro" id="IPR013708">
    <property type="entry name" value="Shikimate_DH-bd_N"/>
</dbReference>
<feature type="binding site" evidence="8">
    <location>
        <position position="256"/>
    </location>
    <ligand>
        <name>shikimate</name>
        <dbReference type="ChEBI" id="CHEBI:36208"/>
    </ligand>
</feature>
<sequence>MKNITTEIPHAFVTGYPVGHSLSPQIHRFWLKKYNLAGTYDAVEVKPENFETFISSLQKKGFCGGNVTLPHKEEAFRLSEKKDHAATRIGAANTLWFENNTLCASNTDGYGFEANLDDFAPGWGGNAALVIGAGGAARAIIYTLEQRGFENIYLVNRTKSRADKLAGYFGNQVKARNWSEIDDLVPLADLIVNTTSLGMTNNLVVKDSEPFIHLDQAKPSVLVTDIVYTPLMTPILLEAKARNLNYVDGIGMLLHQAVPGFERWFGIRPVVDNELRQEILGKMGH</sequence>
<comment type="similarity">
    <text evidence="8">Belongs to the shikimate dehydrogenase family.</text>
</comment>
<reference evidence="12 13" key="1">
    <citation type="submission" date="2016-12" db="EMBL/GenBank/DDBJ databases">
        <title>Comparative genomics of Bartonella apis.</title>
        <authorList>
            <person name="Engel P."/>
        </authorList>
    </citation>
    <scope>NUCLEOTIDE SEQUENCE [LARGE SCALE GENOMIC DNA]</scope>
    <source>
        <strain evidence="12 13">PEB0149</strain>
    </source>
</reference>
<feature type="binding site" evidence="8">
    <location>
        <position position="108"/>
    </location>
    <ligand>
        <name>shikimate</name>
        <dbReference type="ChEBI" id="CHEBI:36208"/>
    </ligand>
</feature>
<feature type="binding site" evidence="8">
    <location>
        <position position="226"/>
    </location>
    <ligand>
        <name>NADP(+)</name>
        <dbReference type="ChEBI" id="CHEBI:58349"/>
    </ligand>
</feature>
<evidence type="ECO:0000259" key="10">
    <source>
        <dbReference type="Pfam" id="PF08501"/>
    </source>
</evidence>
<organism evidence="12 13">
    <name type="scientific">Bartonella apis</name>
    <dbReference type="NCBI Taxonomy" id="1686310"/>
    <lineage>
        <taxon>Bacteria</taxon>
        <taxon>Pseudomonadati</taxon>
        <taxon>Pseudomonadota</taxon>
        <taxon>Alphaproteobacteria</taxon>
        <taxon>Hyphomicrobiales</taxon>
        <taxon>Bartonellaceae</taxon>
        <taxon>Bartonella</taxon>
    </lineage>
</organism>
<comment type="function">
    <text evidence="8">Involved in the biosynthesis of the chorismate, which leads to the biosynthesis of aromatic amino acids. Catalyzes the reversible NADPH linked reduction of 3-dehydroshikimate (DHSA) to yield shikimate (SA).</text>
</comment>
<evidence type="ECO:0000256" key="6">
    <source>
        <dbReference type="ARBA" id="ARBA00023141"/>
    </source>
</evidence>
<feature type="binding site" evidence="8">
    <location>
        <begin position="132"/>
        <end position="136"/>
    </location>
    <ligand>
        <name>NADP(+)</name>
        <dbReference type="ChEBI" id="CHEBI:58349"/>
    </ligand>
</feature>
<dbReference type="Pfam" id="PF01488">
    <property type="entry name" value="Shikimate_DH"/>
    <property type="match status" value="1"/>
</dbReference>
<evidence type="ECO:0000259" key="11">
    <source>
        <dbReference type="Pfam" id="PF18317"/>
    </source>
</evidence>
<dbReference type="InterPro" id="IPR041121">
    <property type="entry name" value="SDH_C"/>
</dbReference>
<feature type="domain" description="Quinate/shikimate 5-dehydrogenase/glutamyl-tRNA reductase" evidence="9">
    <location>
        <begin position="124"/>
        <end position="226"/>
    </location>
</feature>
<evidence type="ECO:0000256" key="7">
    <source>
        <dbReference type="ARBA" id="ARBA00049442"/>
    </source>
</evidence>
<dbReference type="GO" id="GO:0004764">
    <property type="term" value="F:shikimate 3-dehydrogenase (NADP+) activity"/>
    <property type="evidence" value="ECO:0007669"/>
    <property type="project" value="UniProtKB-UniRule"/>
</dbReference>
<feature type="active site" description="Proton acceptor" evidence="8">
    <location>
        <position position="72"/>
    </location>
</feature>
<dbReference type="GO" id="GO:0050661">
    <property type="term" value="F:NADP binding"/>
    <property type="evidence" value="ECO:0007669"/>
    <property type="project" value="InterPro"/>
</dbReference>
<dbReference type="PANTHER" id="PTHR21089:SF1">
    <property type="entry name" value="BIFUNCTIONAL 3-DEHYDROQUINATE DEHYDRATASE_SHIKIMATE DEHYDROGENASE, CHLOROPLASTIC"/>
    <property type="match status" value="1"/>
</dbReference>
<keyword evidence="6 8" id="KW-0057">Aromatic amino acid biosynthesis</keyword>
<dbReference type="GO" id="GO:0009423">
    <property type="term" value="P:chorismate biosynthetic process"/>
    <property type="evidence" value="ECO:0007669"/>
    <property type="project" value="UniProtKB-UniRule"/>
</dbReference>
<dbReference type="GO" id="GO:0009073">
    <property type="term" value="P:aromatic amino acid family biosynthetic process"/>
    <property type="evidence" value="ECO:0007669"/>
    <property type="project" value="UniProtKB-KW"/>
</dbReference>
<dbReference type="NCBIfam" id="NF001312">
    <property type="entry name" value="PRK00258.1-4"/>
    <property type="match status" value="1"/>
</dbReference>
<feature type="binding site" evidence="8">
    <location>
        <begin position="21"/>
        <end position="23"/>
    </location>
    <ligand>
        <name>shikimate</name>
        <dbReference type="ChEBI" id="CHEBI:36208"/>
    </ligand>
</feature>
<keyword evidence="13" id="KW-1185">Reference proteome</keyword>
<feature type="binding site" evidence="8">
    <location>
        <position position="249"/>
    </location>
    <ligand>
        <name>NADP(+)</name>
        <dbReference type="ChEBI" id="CHEBI:58349"/>
    </ligand>
</feature>
<dbReference type="Gene3D" id="3.40.50.720">
    <property type="entry name" value="NAD(P)-binding Rossmann-like Domain"/>
    <property type="match status" value="1"/>
</dbReference>
<dbReference type="NCBIfam" id="TIGR00507">
    <property type="entry name" value="aroE"/>
    <property type="match status" value="1"/>
</dbReference>
<dbReference type="InterPro" id="IPR006151">
    <property type="entry name" value="Shikm_DH/Glu-tRNA_Rdtase"/>
</dbReference>
<feature type="domain" description="SDH C-terminal" evidence="11">
    <location>
        <begin position="249"/>
        <end position="269"/>
    </location>
</feature>
<feature type="binding site" evidence="8">
    <location>
        <position position="228"/>
    </location>
    <ligand>
        <name>shikimate</name>
        <dbReference type="ChEBI" id="CHEBI:36208"/>
    </ligand>
</feature>